<feature type="compositionally biased region" description="Basic and acidic residues" evidence="2">
    <location>
        <begin position="100"/>
        <end position="113"/>
    </location>
</feature>
<organism evidence="5 6">
    <name type="scientific">Roseofilum casamattae BLCC-M143</name>
    <dbReference type="NCBI Taxonomy" id="3022442"/>
    <lineage>
        <taxon>Bacteria</taxon>
        <taxon>Bacillati</taxon>
        <taxon>Cyanobacteriota</taxon>
        <taxon>Cyanophyceae</taxon>
        <taxon>Desertifilales</taxon>
        <taxon>Desertifilaceae</taxon>
        <taxon>Roseofilum</taxon>
        <taxon>Roseofilum casamattae</taxon>
    </lineage>
</organism>
<proteinExistence type="predicted"/>
<evidence type="ECO:0000259" key="4">
    <source>
        <dbReference type="Pfam" id="PF13699"/>
    </source>
</evidence>
<feature type="region of interest" description="Disordered" evidence="2">
    <location>
        <begin position="1"/>
        <end position="71"/>
    </location>
</feature>
<feature type="compositionally biased region" description="Basic and acidic residues" evidence="2">
    <location>
        <begin position="661"/>
        <end position="681"/>
    </location>
</feature>
<feature type="region of interest" description="Disordered" evidence="2">
    <location>
        <begin position="2285"/>
        <end position="2394"/>
    </location>
</feature>
<comment type="caution">
    <text evidence="5">The sequence shown here is derived from an EMBL/GenBank/DDBJ whole genome shotgun (WGS) entry which is preliminary data.</text>
</comment>
<keyword evidence="3" id="KW-1133">Transmembrane helix</keyword>
<evidence type="ECO:0000313" key="6">
    <source>
        <dbReference type="Proteomes" id="UP001232992"/>
    </source>
</evidence>
<name>A0ABT7BWY3_9CYAN</name>
<feature type="domain" description="eCIS core" evidence="4">
    <location>
        <begin position="547"/>
        <end position="622"/>
    </location>
</feature>
<keyword evidence="6" id="KW-1185">Reference proteome</keyword>
<feature type="compositionally biased region" description="Acidic residues" evidence="2">
    <location>
        <begin position="692"/>
        <end position="704"/>
    </location>
</feature>
<feature type="compositionally biased region" description="Pro residues" evidence="2">
    <location>
        <begin position="12"/>
        <end position="25"/>
    </location>
</feature>
<feature type="domain" description="eCIS core" evidence="4">
    <location>
        <begin position="2004"/>
        <end position="2081"/>
    </location>
</feature>
<feature type="region of interest" description="Disordered" evidence="2">
    <location>
        <begin position="93"/>
        <end position="143"/>
    </location>
</feature>
<accession>A0ABT7BWY3</accession>
<feature type="compositionally biased region" description="Basic and acidic residues" evidence="2">
    <location>
        <begin position="1718"/>
        <end position="1731"/>
    </location>
</feature>
<feature type="compositionally biased region" description="Polar residues" evidence="2">
    <location>
        <begin position="2286"/>
        <end position="2319"/>
    </location>
</feature>
<feature type="compositionally biased region" description="Polar residues" evidence="2">
    <location>
        <begin position="438"/>
        <end position="451"/>
    </location>
</feature>
<feature type="region of interest" description="Disordered" evidence="2">
    <location>
        <begin position="616"/>
        <end position="717"/>
    </location>
</feature>
<feature type="domain" description="eCIS core" evidence="4">
    <location>
        <begin position="137"/>
        <end position="214"/>
    </location>
</feature>
<dbReference type="EMBL" id="JAQOSQ010000009">
    <property type="protein sequence ID" value="MDJ1183704.1"/>
    <property type="molecule type" value="Genomic_DNA"/>
</dbReference>
<dbReference type="RefSeq" id="WP_283758356.1">
    <property type="nucleotide sequence ID" value="NZ_JAQOSQ010000009.1"/>
</dbReference>
<feature type="region of interest" description="Disordered" evidence="2">
    <location>
        <begin position="503"/>
        <end position="553"/>
    </location>
</feature>
<feature type="compositionally biased region" description="Low complexity" evidence="2">
    <location>
        <begin position="32"/>
        <end position="47"/>
    </location>
</feature>
<feature type="compositionally biased region" description="Polar residues" evidence="2">
    <location>
        <begin position="640"/>
        <end position="653"/>
    </location>
</feature>
<dbReference type="InterPro" id="IPR025295">
    <property type="entry name" value="eCIS_core_dom"/>
</dbReference>
<protein>
    <submittedName>
        <fullName evidence="5">DUF4157 domain-containing protein</fullName>
    </submittedName>
</protein>
<evidence type="ECO:0000256" key="1">
    <source>
        <dbReference type="SAM" id="Coils"/>
    </source>
</evidence>
<feature type="region of interest" description="Disordered" evidence="2">
    <location>
        <begin position="862"/>
        <end position="917"/>
    </location>
</feature>
<feature type="coiled-coil region" evidence="1">
    <location>
        <begin position="1325"/>
        <end position="1352"/>
    </location>
</feature>
<dbReference type="Pfam" id="PF13699">
    <property type="entry name" value="eCIS_core"/>
    <property type="match status" value="3"/>
</dbReference>
<feature type="compositionally biased region" description="Basic and acidic residues" evidence="2">
    <location>
        <begin position="880"/>
        <end position="898"/>
    </location>
</feature>
<reference evidence="5 6" key="1">
    <citation type="submission" date="2023-01" db="EMBL/GenBank/DDBJ databases">
        <title>Novel diversity within Roseofilum (Cyanobacteria; Desertifilaceae) from marine benthic mats with descriptions of four novel species.</title>
        <authorList>
            <person name="Wang Y."/>
            <person name="Berthold D.E."/>
            <person name="Hu J."/>
            <person name="Lefler F.W."/>
            <person name="Laughinghouse H.D. IV."/>
        </authorList>
    </citation>
    <scope>NUCLEOTIDE SEQUENCE [LARGE SCALE GENOMIC DNA]</scope>
    <source>
        <strain evidence="5 6">BLCC-M143</strain>
    </source>
</reference>
<dbReference type="Proteomes" id="UP001232992">
    <property type="component" value="Unassembled WGS sequence"/>
</dbReference>
<feature type="transmembrane region" description="Helical" evidence="3">
    <location>
        <begin position="1635"/>
        <end position="1657"/>
    </location>
</feature>
<evidence type="ECO:0000256" key="2">
    <source>
        <dbReference type="SAM" id="MobiDB-lite"/>
    </source>
</evidence>
<feature type="transmembrane region" description="Helical" evidence="3">
    <location>
        <begin position="1582"/>
        <end position="1599"/>
    </location>
</feature>
<keyword evidence="3" id="KW-0472">Membrane</keyword>
<feature type="compositionally biased region" description="Polar residues" evidence="2">
    <location>
        <begin position="503"/>
        <end position="534"/>
    </location>
</feature>
<feature type="compositionally biased region" description="Basic and acidic residues" evidence="2">
    <location>
        <begin position="627"/>
        <end position="639"/>
    </location>
</feature>
<feature type="compositionally biased region" description="Basic residues" evidence="2">
    <location>
        <begin position="453"/>
        <end position="462"/>
    </location>
</feature>
<sequence length="2394" mass="264242">MATRVKARVPETPTPAAPVKNPLPPLHSFVEPSSATLETSTTESPALQTLLANPHPPNENGRGTVIQEKNNERLRAASSLGYRFGEISVAPASSVQDAKVQSKVEESDRHTPLKDGSFNASKSVESRIQAKQGGGRPLPDTTRSFMEDRFGNDFSQVRIHTDSTAVQLSQDLQAKAFTHGRDIYFNSGYYNPSSNSGKHLLAHELTHTIQQKGAQLKPKTIQPKTAKSNKISPVKKTQLMPADNAIKANVTRKPLARRIQRTEEKSGIDVNLKPLAAPIQRKAEIQSNEIDVTRKPLGMKVQRQEQQNGVDINLKPLASQIQRTQGNPLKIQPELIVGAPNDPYEQEADRMADAVMNNSSTSAIQSKGNESSDEINLKPLAQKDSAEHSAIDVNLKPEKEQKEEKTLEAAPAPMLNIPPVNTDEQNVNITLKRDTGATPETNIRQPSTGKSIQRAKRGRSKKSNASLYQPLFGGGPSHGGYKNEEGDDTDVFLKLDEEQVAVQSPEVQSAQTDNSAPVVQASSDGSFTASSNVENKVKSSEGGGSSLSPTTKNFMESRFDNDFSNVRVHTDSSAVQMNKDLGAKAFTHKNDIYFNSGQYNPSSSTGKHLIAHELTHTIQQTGPSVRTKPDIQKEGDNQNKKSIAQDVNENTTELSDEDYSEKDLKKLKKDANKTEEQEAKDKGKKKNGGEGGEQEGEDGADEQGADVVANATDESAQVDVAEDLKKGMDSSINEPPVPVVIPDVLPGQVNSDDPLQNPAFIAVTQQVGQQGEQFSKHDDPQKEVVEVQDAVVDENQPGRKAQESKTDATAGLDPQFFDREAFVQQLFAALGIEEPKNMDEVKSGGGIGSQTEGAIDKGVGDAKKNAGGGIPEATQVPLAPKEEDMKPVKEMESIEGKVNDMTPIVPQVDKAAPPATSREDVEDKFAEQQEGLKEAFGDFQAKLIVGGPQDKYEVEADRMADTVMGMSEPQPQTIQAKSAPEGTPKVNQQTKEDAAQMKRSALIERQIIQAKSLARTIHRSPKSLVQRKEQVEVEQAEAMDLGTGTGKTISTKDMETFSDMGGDKALQGLQQTERFSQEGPQEFRKQEEGAIANTKTRNQERSQQTTESMQNQRAQTMTDMTVKKQETKGANEAARLRITEELNSIYSESQAKVNGILTEMDGEVKRRMELGKRLARHAFEVVQRAAFKKWQTNYYYHRYGITINLLFVKFKVFNIFLWLKERLFTGLPDEVNKIYSDAKEVYVNFLRQSIAGDTEFKPKVETGEVKSVLGHVTGMYNELGKNAIAPYVEQKMSEAKTAIDEGKAKFKSAVEKLGPEEKQLAQGAVADIQGKFNNLENNVKSYQDNLVNQITESYKQGLKEIDDRIKQLKDANRGWIVQALDFILDIIKKIIKFLLTPIKWAFSLLGIDPIFIDALIDDPGGFMSNFFGGLKDGFLNFVKNFPKHFLNGLVEWLFGNIGPIKLPKKFDLKGFFDIFLQIMGFSKDAILAIAAEVFGYDIVNAIKEAIEGADINEIIAGMGKAAGAIVQLIYTVITKGPAAAWEFIIDIIDEMKGLFIKELSIMVSIEIVKAAVMWLIGLLNPASAIIKIIKAVVQVIIFFVENYKKIIELIKTIFAGLAMIARGDKAGFSKAVEMVLAGLIPIGLSFLASLIGIGGIANKIRKIVKKVTGPFRKKLKKLFDKVAAPFKKAFGKAKAWGTKKYNSAKEWGTKKYNNAKDKATAAKDKFKEKFTPKKKKDKKKTEKEQQRDEYKRKVEKQKTEVKQIISQGESRGEQLIEDRRDPKEVKKGLKNLESSVEEGKEFAQVKSVKVSTGMMGGFSNKYTLTGTIKKLKIPKKSSKARRQPVAGNANLPAEALQAQADPMVVQLKKDKWKDKKNKLIVDDKSSSSKFILEARLIDESDVLSVLGREIERKARKFQGQQPTVRFKPLLPKYKKQYDLTSINLANRTGLMDRADRQVEYEITARVPVQETNAKRKEAPGSFAGAPLNNNIELRIQRSQGKGEPLSSPVRQPMEQAFGTDFSGVRIHRKTEGDTLSRSLNAKAFTTGQDIYFRSNTYRPNTSSGGHLLAHELTHVVQQSGEKPQVQRSPFFPNQLIQRQGDGPPPRPLLSQHATIIQRDGEDDVPDTEGGGSGVAVGAVLAGTAVKLMDESSQSGTKTNVDVYKDIDKKKGTLDVFVRVQKIQKEQEAGMPDDLTEGIPDFTRTLIARYIERIIQQDPAPDIVTQKLPEVVLKFDLDMVKLAGYTQVGESYEYTILVEGNPKSVARKKIEAMLKKMAKLVSPNKELANQQQDGSAELPSQSANSRKSKNTENSRNTETPGETQEGTRERQERSSSNVTTQRPQPTRKARPTNTQTAEGEMAGAPPALSTKTQIKPTGNPKTFYVKARVDPEDRQ</sequence>
<feature type="region of interest" description="Disordered" evidence="2">
    <location>
        <begin position="974"/>
        <end position="995"/>
    </location>
</feature>
<keyword evidence="3" id="KW-0812">Transmembrane</keyword>
<evidence type="ECO:0000313" key="5">
    <source>
        <dbReference type="EMBL" id="MDJ1183704.1"/>
    </source>
</evidence>
<feature type="region of interest" description="Disordered" evidence="2">
    <location>
        <begin position="1075"/>
        <end position="1128"/>
    </location>
</feature>
<feature type="region of interest" description="Disordered" evidence="2">
    <location>
        <begin position="435"/>
        <end position="487"/>
    </location>
</feature>
<gene>
    <name evidence="5" type="ORF">PMH09_10935</name>
</gene>
<evidence type="ECO:0000256" key="3">
    <source>
        <dbReference type="SAM" id="Phobius"/>
    </source>
</evidence>
<keyword evidence="1" id="KW-0175">Coiled coil</keyword>
<feature type="compositionally biased region" description="Polar residues" evidence="2">
    <location>
        <begin position="1093"/>
        <end position="1119"/>
    </location>
</feature>
<feature type="compositionally biased region" description="Polar residues" evidence="2">
    <location>
        <begin position="2368"/>
        <end position="2379"/>
    </location>
</feature>
<feature type="region of interest" description="Disordered" evidence="2">
    <location>
        <begin position="1718"/>
        <end position="1786"/>
    </location>
</feature>
<feature type="compositionally biased region" description="Basic and acidic residues" evidence="2">
    <location>
        <begin position="1739"/>
        <end position="1761"/>
    </location>
</feature>
<feature type="compositionally biased region" description="Basic and acidic residues" evidence="2">
    <location>
        <begin position="1770"/>
        <end position="1786"/>
    </location>
</feature>